<proteinExistence type="predicted"/>
<name>A0A4P7W2H7_9BACT</name>
<reference evidence="3" key="1">
    <citation type="submission" date="2019-02" db="EMBL/GenBank/DDBJ databases">
        <title>Isolation and identification of novel species under the genus Muribaculum.</title>
        <authorList>
            <person name="Miyake S."/>
            <person name="Ding Y."/>
            <person name="Low A."/>
            <person name="Soh M."/>
            <person name="Seedorf H."/>
        </authorList>
    </citation>
    <scope>NUCLEOTIDE SEQUENCE [LARGE SCALE GENOMIC DNA]</scope>
    <source>
        <strain evidence="3">H5</strain>
    </source>
</reference>
<protein>
    <submittedName>
        <fullName evidence="2">Uncharacterized protein</fullName>
    </submittedName>
</protein>
<dbReference type="RefSeq" id="WP_136415152.1">
    <property type="nucleotide sequence ID" value="NZ_CP039396.1"/>
</dbReference>
<dbReference type="Proteomes" id="UP000297149">
    <property type="component" value="Chromosome"/>
</dbReference>
<dbReference type="KEGG" id="ddb:E7747_07645"/>
<evidence type="ECO:0000256" key="1">
    <source>
        <dbReference type="SAM" id="MobiDB-lite"/>
    </source>
</evidence>
<evidence type="ECO:0000313" key="3">
    <source>
        <dbReference type="Proteomes" id="UP000297149"/>
    </source>
</evidence>
<keyword evidence="3" id="KW-1185">Reference proteome</keyword>
<organism evidence="2 3">
    <name type="scientific">Duncaniella dubosii</name>
    <dbReference type="NCBI Taxonomy" id="2518971"/>
    <lineage>
        <taxon>Bacteria</taxon>
        <taxon>Pseudomonadati</taxon>
        <taxon>Bacteroidota</taxon>
        <taxon>Bacteroidia</taxon>
        <taxon>Bacteroidales</taxon>
        <taxon>Muribaculaceae</taxon>
        <taxon>Duncaniella</taxon>
    </lineage>
</organism>
<dbReference type="AlphaFoldDB" id="A0A4P7W2H7"/>
<gene>
    <name evidence="2" type="ORF">E7747_07645</name>
</gene>
<feature type="region of interest" description="Disordered" evidence="1">
    <location>
        <begin position="54"/>
        <end position="73"/>
    </location>
</feature>
<evidence type="ECO:0000313" key="2">
    <source>
        <dbReference type="EMBL" id="QCD42156.1"/>
    </source>
</evidence>
<accession>A0A4P7W2H7</accession>
<sequence length="318" mass="36009">MPRQTIPEISGGIRQRPPRHRVGLRRRIPQLRGLRHRGMPHGLTAWHRNIINDNTNQKTDNKKMATDNNRTKTPNDAVKITELPEGSQLLLVDKSGTVLERMEAERFMELLRATVQVGGRNLLRNTNKGSTNWQVNTEYPKVCEGYVWPDGTRGAHLKILDTSASVAGTYKILMYKMETAVLKRLEPNSVYMLSLEVEALTELRFSARICLGTTKYPLTGTTASQSMTRGERRRLYFELHTNNFTQEDISDQLIYLNCADFCELRVRDIKLERGNIASDWTPAPEDLGFGGGNLLVDRLLQICTISPESANANNNKSN</sequence>
<dbReference type="EMBL" id="CP039396">
    <property type="protein sequence ID" value="QCD42156.1"/>
    <property type="molecule type" value="Genomic_DNA"/>
</dbReference>